<dbReference type="InterPro" id="IPR036390">
    <property type="entry name" value="WH_DNA-bd_sf"/>
</dbReference>
<keyword evidence="6" id="KW-0678">Repressor</keyword>
<evidence type="ECO:0000313" key="15">
    <source>
        <dbReference type="EMBL" id="QEJ98932.1"/>
    </source>
</evidence>
<dbReference type="AlphaFoldDB" id="A0AAE6IVH0"/>
<accession>A0AAE6IVH0</accession>
<gene>
    <name evidence="15" type="ORF">FUT82_13620</name>
</gene>
<evidence type="ECO:0000256" key="7">
    <source>
        <dbReference type="ARBA" id="ARBA00023015"/>
    </source>
</evidence>
<evidence type="ECO:0000256" key="2">
    <source>
        <dbReference type="ARBA" id="ARBA00007871"/>
    </source>
</evidence>
<evidence type="ECO:0000256" key="11">
    <source>
        <dbReference type="ARBA" id="ARBA00023211"/>
    </source>
</evidence>
<dbReference type="GO" id="GO:0046983">
    <property type="term" value="F:protein dimerization activity"/>
    <property type="evidence" value="ECO:0007669"/>
    <property type="project" value="InterPro"/>
</dbReference>
<keyword evidence="5" id="KW-0963">Cytoplasm</keyword>
<dbReference type="RefSeq" id="WP_148884608.1">
    <property type="nucleotide sequence ID" value="NZ_CP042817.1"/>
</dbReference>
<dbReference type="EMBL" id="CP042817">
    <property type="protein sequence ID" value="QEJ98932.1"/>
    <property type="molecule type" value="Genomic_DNA"/>
</dbReference>
<reference evidence="15 16" key="1">
    <citation type="submission" date="2019-08" db="EMBL/GenBank/DDBJ databases">
        <authorList>
            <person name="Kuhnert P."/>
        </authorList>
    </citation>
    <scope>NUCLEOTIDE SEQUENCE [LARGE SCALE GENOMIC DNA]</scope>
    <source>
        <strain evidence="15 16">B36.5</strain>
    </source>
</reference>
<evidence type="ECO:0000256" key="8">
    <source>
        <dbReference type="ARBA" id="ARBA00023125"/>
    </source>
</evidence>
<feature type="domain" description="HTH dtxR-type" evidence="14">
    <location>
        <begin position="1"/>
        <end position="68"/>
    </location>
</feature>
<dbReference type="PROSITE" id="PS50944">
    <property type="entry name" value="HTH_DTXR"/>
    <property type="match status" value="1"/>
</dbReference>
<keyword evidence="9" id="KW-0010">Activator</keyword>
<evidence type="ECO:0000256" key="6">
    <source>
        <dbReference type="ARBA" id="ARBA00022491"/>
    </source>
</evidence>
<dbReference type="GO" id="GO:0003700">
    <property type="term" value="F:DNA-binding transcription factor activity"/>
    <property type="evidence" value="ECO:0007669"/>
    <property type="project" value="InterPro"/>
</dbReference>
<keyword evidence="10" id="KW-0804">Transcription</keyword>
<comment type="subunit">
    <text evidence="3">Homodimer.</text>
</comment>
<dbReference type="FunFam" id="1.10.60.10:FF:000004">
    <property type="entry name" value="DtxR family transcriptional regulator"/>
    <property type="match status" value="1"/>
</dbReference>
<dbReference type="GO" id="GO:0046914">
    <property type="term" value="F:transition metal ion binding"/>
    <property type="evidence" value="ECO:0007669"/>
    <property type="project" value="InterPro"/>
</dbReference>
<dbReference type="InterPro" id="IPR036388">
    <property type="entry name" value="WH-like_DNA-bd_sf"/>
</dbReference>
<dbReference type="SMART" id="SM00529">
    <property type="entry name" value="HTH_DTXR"/>
    <property type="match status" value="1"/>
</dbReference>
<evidence type="ECO:0000256" key="5">
    <source>
        <dbReference type="ARBA" id="ARBA00022490"/>
    </source>
</evidence>
<evidence type="ECO:0000256" key="10">
    <source>
        <dbReference type="ARBA" id="ARBA00023163"/>
    </source>
</evidence>
<keyword evidence="7" id="KW-0805">Transcription regulation</keyword>
<sequence length="224" mass="24918">MSILSEITTENYLKTIVKALALPEKKLITTGELSRLMGVTPGTATAMIKRLEKEGYLEYKSHYGCSLTQKGEEFGVAILRRHRLLETFLTAVLHMNDEEVHAEAERLEHAVSDTLIDRIDSYLGFPAVDPHGAPIPQKNQKTYQLSGIRLASAPEGIPLQVLSLEKSPELTAYFRKINLEQGSMLQIKGKNESIGLAELIINKKTTECALCMLDKIIVSVPEKQ</sequence>
<evidence type="ECO:0000313" key="16">
    <source>
        <dbReference type="Proteomes" id="UP000323594"/>
    </source>
</evidence>
<proteinExistence type="inferred from homology"/>
<dbReference type="SUPFAM" id="SSF46785">
    <property type="entry name" value="Winged helix' DNA-binding domain"/>
    <property type="match status" value="1"/>
</dbReference>
<keyword evidence="11" id="KW-0464">Manganese</keyword>
<dbReference type="InterPro" id="IPR001367">
    <property type="entry name" value="Fe_dep_repressor"/>
</dbReference>
<dbReference type="GO" id="GO:0005737">
    <property type="term" value="C:cytoplasm"/>
    <property type="evidence" value="ECO:0007669"/>
    <property type="project" value="UniProtKB-SubCell"/>
</dbReference>
<name>A0AAE6IVH0_TREPH</name>
<evidence type="ECO:0000256" key="12">
    <source>
        <dbReference type="ARBA" id="ARBA00025185"/>
    </source>
</evidence>
<dbReference type="Pfam" id="PF02742">
    <property type="entry name" value="Fe_dep_repr_C"/>
    <property type="match status" value="1"/>
</dbReference>
<comment type="subcellular location">
    <subcellularLocation>
        <location evidence="1">Cytoplasm</location>
    </subcellularLocation>
</comment>
<dbReference type="InterPro" id="IPR050536">
    <property type="entry name" value="DtxR_MntR_Metal-Reg"/>
</dbReference>
<organism evidence="15 16">
    <name type="scientific">Treponema phagedenis</name>
    <dbReference type="NCBI Taxonomy" id="162"/>
    <lineage>
        <taxon>Bacteria</taxon>
        <taxon>Pseudomonadati</taxon>
        <taxon>Spirochaetota</taxon>
        <taxon>Spirochaetia</taxon>
        <taxon>Spirochaetales</taxon>
        <taxon>Treponemataceae</taxon>
        <taxon>Treponema</taxon>
    </lineage>
</organism>
<dbReference type="SUPFAM" id="SSF47979">
    <property type="entry name" value="Iron-dependent repressor protein, dimerization domain"/>
    <property type="match status" value="1"/>
</dbReference>
<evidence type="ECO:0000256" key="13">
    <source>
        <dbReference type="ARBA" id="ARBA00032593"/>
    </source>
</evidence>
<dbReference type="PANTHER" id="PTHR33238:SF11">
    <property type="entry name" value="TRANSCRIPTIONAL REGULATOR MNTR"/>
    <property type="match status" value="1"/>
</dbReference>
<comment type="similarity">
    <text evidence="2">Belongs to the DtxR/MntR family.</text>
</comment>
<evidence type="ECO:0000256" key="9">
    <source>
        <dbReference type="ARBA" id="ARBA00023159"/>
    </source>
</evidence>
<evidence type="ECO:0000256" key="1">
    <source>
        <dbReference type="ARBA" id="ARBA00004496"/>
    </source>
</evidence>
<dbReference type="InterPro" id="IPR022689">
    <property type="entry name" value="Iron_dep_repressor"/>
</dbReference>
<evidence type="ECO:0000256" key="3">
    <source>
        <dbReference type="ARBA" id="ARBA00011738"/>
    </source>
</evidence>
<dbReference type="InterPro" id="IPR022687">
    <property type="entry name" value="HTH_DTXR"/>
</dbReference>
<evidence type="ECO:0000259" key="14">
    <source>
        <dbReference type="PROSITE" id="PS50944"/>
    </source>
</evidence>
<dbReference type="InterPro" id="IPR036421">
    <property type="entry name" value="Fe_dep_repressor_sf"/>
</dbReference>
<dbReference type="Proteomes" id="UP000323594">
    <property type="component" value="Chromosome"/>
</dbReference>
<dbReference type="PANTHER" id="PTHR33238">
    <property type="entry name" value="IRON (METAL) DEPENDENT REPRESSOR, DTXR FAMILY"/>
    <property type="match status" value="1"/>
</dbReference>
<dbReference type="Gene3D" id="1.10.60.10">
    <property type="entry name" value="Iron dependent repressor, metal binding and dimerisation domain"/>
    <property type="match status" value="1"/>
</dbReference>
<dbReference type="Gene3D" id="1.10.10.10">
    <property type="entry name" value="Winged helix-like DNA-binding domain superfamily/Winged helix DNA-binding domain"/>
    <property type="match status" value="1"/>
</dbReference>
<protein>
    <recommendedName>
        <fullName evidence="4">Transcriptional regulator MntR</fullName>
    </recommendedName>
    <alternativeName>
        <fullName evidence="13">Manganese transport regulator</fullName>
    </alternativeName>
</protein>
<dbReference type="Pfam" id="PF01325">
    <property type="entry name" value="Fe_dep_repress"/>
    <property type="match status" value="1"/>
</dbReference>
<evidence type="ECO:0000256" key="4">
    <source>
        <dbReference type="ARBA" id="ARBA00022386"/>
    </source>
</evidence>
<keyword evidence="8" id="KW-0238">DNA-binding</keyword>
<dbReference type="GO" id="GO:0003677">
    <property type="term" value="F:DNA binding"/>
    <property type="evidence" value="ECO:0007669"/>
    <property type="project" value="UniProtKB-KW"/>
</dbReference>
<comment type="function">
    <text evidence="12">In the presence of manganese, represses expression of mntH and mntS. Up-regulates expression of mntP.</text>
</comment>